<protein>
    <submittedName>
        <fullName evidence="1">Uncharacterized protein</fullName>
    </submittedName>
</protein>
<accession>A0AAV4UU98</accession>
<proteinExistence type="predicted"/>
<dbReference type="EMBL" id="BPLQ01011898">
    <property type="protein sequence ID" value="GIY60975.1"/>
    <property type="molecule type" value="Genomic_DNA"/>
</dbReference>
<dbReference type="PROSITE" id="PS51257">
    <property type="entry name" value="PROKAR_LIPOPROTEIN"/>
    <property type="match status" value="1"/>
</dbReference>
<keyword evidence="2" id="KW-1185">Reference proteome</keyword>
<reference evidence="1 2" key="1">
    <citation type="submission" date="2021-06" db="EMBL/GenBank/DDBJ databases">
        <title>Caerostris darwini draft genome.</title>
        <authorList>
            <person name="Kono N."/>
            <person name="Arakawa K."/>
        </authorList>
    </citation>
    <scope>NUCLEOTIDE SEQUENCE [LARGE SCALE GENOMIC DNA]</scope>
</reference>
<name>A0AAV4UU98_9ARAC</name>
<evidence type="ECO:0000313" key="1">
    <source>
        <dbReference type="EMBL" id="GIY60975.1"/>
    </source>
</evidence>
<organism evidence="1 2">
    <name type="scientific">Caerostris darwini</name>
    <dbReference type="NCBI Taxonomy" id="1538125"/>
    <lineage>
        <taxon>Eukaryota</taxon>
        <taxon>Metazoa</taxon>
        <taxon>Ecdysozoa</taxon>
        <taxon>Arthropoda</taxon>
        <taxon>Chelicerata</taxon>
        <taxon>Arachnida</taxon>
        <taxon>Araneae</taxon>
        <taxon>Araneomorphae</taxon>
        <taxon>Entelegynae</taxon>
        <taxon>Araneoidea</taxon>
        <taxon>Araneidae</taxon>
        <taxon>Caerostris</taxon>
    </lineage>
</organism>
<gene>
    <name evidence="1" type="ORF">CDAR_107231</name>
</gene>
<sequence length="101" mass="11349">MSYFVAKEFLPFCGGSGGGCKFRMVGVGTFELPGVVLIDWEVVTGPQDLAEMIVYAKVLVIDGKTILSDRSSLWSHIVHIKIGQQQIFFMFFEEAIRVFIR</sequence>
<evidence type="ECO:0000313" key="2">
    <source>
        <dbReference type="Proteomes" id="UP001054837"/>
    </source>
</evidence>
<dbReference type="Proteomes" id="UP001054837">
    <property type="component" value="Unassembled WGS sequence"/>
</dbReference>
<dbReference type="AlphaFoldDB" id="A0AAV4UU98"/>
<comment type="caution">
    <text evidence="1">The sequence shown here is derived from an EMBL/GenBank/DDBJ whole genome shotgun (WGS) entry which is preliminary data.</text>
</comment>